<dbReference type="RefSeq" id="WP_366921635.1">
    <property type="nucleotide sequence ID" value="NZ_CP121694.1"/>
</dbReference>
<accession>A0AAU0UNM3</accession>
<organism evidence="2 3">
    <name type="scientific">Metallumcola ferriviriculae</name>
    <dbReference type="NCBI Taxonomy" id="3039180"/>
    <lineage>
        <taxon>Bacteria</taxon>
        <taxon>Bacillati</taxon>
        <taxon>Bacillota</taxon>
        <taxon>Clostridia</taxon>
        <taxon>Neomoorellales</taxon>
        <taxon>Desulfitibacteraceae</taxon>
        <taxon>Metallumcola</taxon>
    </lineage>
</organism>
<evidence type="ECO:0000259" key="1">
    <source>
        <dbReference type="Pfam" id="PF09936"/>
    </source>
</evidence>
<dbReference type="Pfam" id="PF09936">
    <property type="entry name" value="Methyltrn_RNA_4"/>
    <property type="match status" value="1"/>
</dbReference>
<evidence type="ECO:0000313" key="3">
    <source>
        <dbReference type="Proteomes" id="UP001329915"/>
    </source>
</evidence>
<dbReference type="KEGG" id="dbc:MFMK1_002043"/>
<keyword evidence="2" id="KW-0489">Methyltransferase</keyword>
<gene>
    <name evidence="2" type="ORF">MFMK1_002043</name>
</gene>
<reference evidence="2 3" key="1">
    <citation type="submission" date="2023-04" db="EMBL/GenBank/DDBJ databases">
        <authorList>
            <person name="Hsu D."/>
        </authorList>
    </citation>
    <scope>NUCLEOTIDE SEQUENCE [LARGE SCALE GENOMIC DNA]</scope>
    <source>
        <strain evidence="2 3">MK1</strain>
    </source>
</reference>
<keyword evidence="2" id="KW-0808">Transferase</keyword>
<dbReference type="GO" id="GO:0032259">
    <property type="term" value="P:methylation"/>
    <property type="evidence" value="ECO:0007669"/>
    <property type="project" value="UniProtKB-KW"/>
</dbReference>
<evidence type="ECO:0000313" key="2">
    <source>
        <dbReference type="EMBL" id="WRO22218.1"/>
    </source>
</evidence>
<feature type="domain" description="tRNA (guanine-N(1)-)-methyltransferase C-terminal" evidence="1">
    <location>
        <begin position="9"/>
        <end position="188"/>
    </location>
</feature>
<dbReference type="InterPro" id="IPR029026">
    <property type="entry name" value="tRNA_m1G_MTases_N"/>
</dbReference>
<keyword evidence="3" id="KW-1185">Reference proteome</keyword>
<dbReference type="AlphaFoldDB" id="A0AAU0UNM3"/>
<dbReference type="SUPFAM" id="SSF75217">
    <property type="entry name" value="alpha/beta knot"/>
    <property type="match status" value="1"/>
</dbReference>
<dbReference type="Proteomes" id="UP001329915">
    <property type="component" value="Chromosome"/>
</dbReference>
<dbReference type="InterPro" id="IPR019230">
    <property type="entry name" value="RNA_MeTrfase_C_dom"/>
</dbReference>
<name>A0AAU0UNM3_9FIRM</name>
<proteinExistence type="predicted"/>
<dbReference type="CDD" id="cd18085">
    <property type="entry name" value="TM1570-like"/>
    <property type="match status" value="1"/>
</dbReference>
<dbReference type="InterPro" id="IPR029028">
    <property type="entry name" value="Alpha/beta_knot_MTases"/>
</dbReference>
<dbReference type="GO" id="GO:0008168">
    <property type="term" value="F:methyltransferase activity"/>
    <property type="evidence" value="ECO:0007669"/>
    <property type="project" value="UniProtKB-KW"/>
</dbReference>
<dbReference type="EMBL" id="CP121694">
    <property type="protein sequence ID" value="WRO22218.1"/>
    <property type="molecule type" value="Genomic_DNA"/>
</dbReference>
<protein>
    <submittedName>
        <fullName evidence="2">RNA methyltransferase</fullName>
    </submittedName>
</protein>
<sequence length="192" mass="22210">MVTTRKGRLYAALLHYPVYNKRMDVINTSVTNLDIHDIARSAATYDLNGYFLIQPLAEQREMVNRIISYWHSERGAQFNPDRQKAFERVDVFDSLELMIEEVVQKDGKRPILIGTDARVFPQTVGYGMVRRMLHEDKSFILLFGTGWGIKRELMEQVDLVLEPIYGAGDYNHLSVRSAAAIILDRLCGEKWW</sequence>
<dbReference type="Gene3D" id="3.40.1280.10">
    <property type="match status" value="1"/>
</dbReference>